<dbReference type="PROSITE" id="PS51118">
    <property type="entry name" value="HTH_HXLR"/>
    <property type="match status" value="2"/>
</dbReference>
<name>A0A844SKV8_9BRAD</name>
<dbReference type="AlphaFoldDB" id="A0A844SKV8"/>
<gene>
    <name evidence="5" type="ORF">GPL21_06175</name>
</gene>
<dbReference type="Pfam" id="PF01638">
    <property type="entry name" value="HxlR"/>
    <property type="match status" value="2"/>
</dbReference>
<dbReference type="GO" id="GO:0003677">
    <property type="term" value="F:DNA binding"/>
    <property type="evidence" value="ECO:0007669"/>
    <property type="project" value="UniProtKB-KW"/>
</dbReference>
<keyword evidence="3" id="KW-0804">Transcription</keyword>
<dbReference type="Proteomes" id="UP000436468">
    <property type="component" value="Unassembled WGS sequence"/>
</dbReference>
<protein>
    <submittedName>
        <fullName evidence="5">Transcriptional regulator</fullName>
    </submittedName>
</protein>
<dbReference type="RefSeq" id="WP_157341811.1">
    <property type="nucleotide sequence ID" value="NZ_CP176492.1"/>
</dbReference>
<dbReference type="InterPro" id="IPR036390">
    <property type="entry name" value="WH_DNA-bd_sf"/>
</dbReference>
<evidence type="ECO:0000256" key="2">
    <source>
        <dbReference type="ARBA" id="ARBA00023125"/>
    </source>
</evidence>
<evidence type="ECO:0000259" key="4">
    <source>
        <dbReference type="PROSITE" id="PS51118"/>
    </source>
</evidence>
<keyword evidence="1" id="KW-0805">Transcription regulation</keyword>
<dbReference type="SUPFAM" id="SSF46785">
    <property type="entry name" value="Winged helix' DNA-binding domain"/>
    <property type="match status" value="2"/>
</dbReference>
<keyword evidence="6" id="KW-1185">Reference proteome</keyword>
<feature type="domain" description="HTH hxlR-type" evidence="4">
    <location>
        <begin position="202"/>
        <end position="294"/>
    </location>
</feature>
<keyword evidence="2" id="KW-0238">DNA-binding</keyword>
<dbReference type="InterPro" id="IPR036388">
    <property type="entry name" value="WH-like_DNA-bd_sf"/>
</dbReference>
<dbReference type="InterPro" id="IPR011991">
    <property type="entry name" value="ArsR-like_HTH"/>
</dbReference>
<evidence type="ECO:0000256" key="1">
    <source>
        <dbReference type="ARBA" id="ARBA00023015"/>
    </source>
</evidence>
<reference evidence="5 6" key="1">
    <citation type="submission" date="2019-12" db="EMBL/GenBank/DDBJ databases">
        <title>Draft genome sequences Bradyrhizobium cajani AMBPC1010, Bradyrhizobium pachyrhizi AMBPC1040 and Bradyrhizobium yuanmingense ALSPC3051, three plant growth promoting strains isolated from nodules of Cajanus cajan L. in Dominican Republic.</title>
        <authorList>
            <person name="Flores-Felix J.D."/>
            <person name="Araujo J."/>
            <person name="Diaz-Alcantara C."/>
            <person name="Gonzalez-Andres F."/>
            <person name="Velazquez E."/>
        </authorList>
    </citation>
    <scope>NUCLEOTIDE SEQUENCE [LARGE SCALE GENOMIC DNA]</scope>
    <source>
        <strain evidence="5 6">1040</strain>
    </source>
</reference>
<dbReference type="CDD" id="cd00090">
    <property type="entry name" value="HTH_ARSR"/>
    <property type="match status" value="1"/>
</dbReference>
<dbReference type="PANTHER" id="PTHR33204:SF18">
    <property type="entry name" value="TRANSCRIPTIONAL REGULATORY PROTEIN"/>
    <property type="match status" value="1"/>
</dbReference>
<organism evidence="5 6">
    <name type="scientific">Bradyrhizobium pachyrhizi</name>
    <dbReference type="NCBI Taxonomy" id="280333"/>
    <lineage>
        <taxon>Bacteria</taxon>
        <taxon>Pseudomonadati</taxon>
        <taxon>Pseudomonadota</taxon>
        <taxon>Alphaproteobacteria</taxon>
        <taxon>Hyphomicrobiales</taxon>
        <taxon>Nitrobacteraceae</taxon>
        <taxon>Bradyrhizobium</taxon>
    </lineage>
</organism>
<dbReference type="PANTHER" id="PTHR33204">
    <property type="entry name" value="TRANSCRIPTIONAL REGULATOR, MARR FAMILY"/>
    <property type="match status" value="1"/>
</dbReference>
<dbReference type="InterPro" id="IPR002577">
    <property type="entry name" value="HTH_HxlR"/>
</dbReference>
<feature type="domain" description="HTH hxlR-type" evidence="4">
    <location>
        <begin position="41"/>
        <end position="136"/>
    </location>
</feature>
<evidence type="ECO:0000313" key="6">
    <source>
        <dbReference type="Proteomes" id="UP000436468"/>
    </source>
</evidence>
<dbReference type="GO" id="GO:0006355">
    <property type="term" value="P:regulation of DNA-templated transcription"/>
    <property type="evidence" value="ECO:0007669"/>
    <property type="project" value="UniProtKB-ARBA"/>
</dbReference>
<comment type="caution">
    <text evidence="5">The sequence shown here is derived from an EMBL/GenBank/DDBJ whole genome shotgun (WGS) entry which is preliminary data.</text>
</comment>
<proteinExistence type="predicted"/>
<sequence>MPAKLSSVAAKAPARKIEGLFGPKGGVRPDRYPPEGYVRHSAESATIDILADTWTYLIIREGFFGARRFAEFQRKLAIPRATLSKRLERLQKNGIFKRTGKPGRHKQYQLTERGRDVYPITLGMMWFGDKWMCDGTPPLALFHKTCRSWFSARVVWRETGEPVQASDIRIRIPKDYWIPRPKTAPRHRRSSWDGSVQGRRPCSVERMLSIVGDRWTFLVLQELFHGNHRFDDFINALLIAPSVLSGRLINLQRAGFIEKNEELGGYHLTKMGLDSYGPMILMKVWGEKWVVRGERSNFDFVHPSGGIVTPVAVCSSCSNLLSARDVSYVCNYVVPD</sequence>
<evidence type="ECO:0000256" key="3">
    <source>
        <dbReference type="ARBA" id="ARBA00023163"/>
    </source>
</evidence>
<evidence type="ECO:0000313" key="5">
    <source>
        <dbReference type="EMBL" id="MVT64699.1"/>
    </source>
</evidence>
<dbReference type="Gene3D" id="1.10.10.10">
    <property type="entry name" value="Winged helix-like DNA-binding domain superfamily/Winged helix DNA-binding domain"/>
    <property type="match status" value="2"/>
</dbReference>
<accession>A0A844SKV8</accession>
<dbReference type="EMBL" id="WQNF01000003">
    <property type="protein sequence ID" value="MVT64699.1"/>
    <property type="molecule type" value="Genomic_DNA"/>
</dbReference>